<sequence length="173" mass="19708">MIKPNTPPLVVIMGVSGCGKSSLATRLAKHFDYRFLEADDFHCEQAKKRIQQNLPLTEEIRESWINRITVFLCQNLQPPTVLAYPGLRREHRQRLRELGYHSIFILLHGDKDLISQRMNSRDGHVLPSSVLTSQFSALQLPENEPDIFTLDLQQSPETLTTTSIALLNQAFAL</sequence>
<keyword evidence="5 9" id="KW-0547">Nucleotide-binding</keyword>
<evidence type="ECO:0000256" key="9">
    <source>
        <dbReference type="RuleBase" id="RU363066"/>
    </source>
</evidence>
<dbReference type="GO" id="GO:0005524">
    <property type="term" value="F:ATP binding"/>
    <property type="evidence" value="ECO:0007669"/>
    <property type="project" value="UniProtKB-KW"/>
</dbReference>
<organism evidence="10 11">
    <name type="scientific">Paraglaciecola polaris LMG 21857</name>
    <dbReference type="NCBI Taxonomy" id="1129793"/>
    <lineage>
        <taxon>Bacteria</taxon>
        <taxon>Pseudomonadati</taxon>
        <taxon>Pseudomonadota</taxon>
        <taxon>Gammaproteobacteria</taxon>
        <taxon>Alteromonadales</taxon>
        <taxon>Alteromonadaceae</taxon>
        <taxon>Paraglaciecola</taxon>
    </lineage>
</organism>
<dbReference type="Gene3D" id="3.40.50.300">
    <property type="entry name" value="P-loop containing nucleotide triphosphate hydrolases"/>
    <property type="match status" value="1"/>
</dbReference>
<evidence type="ECO:0000313" key="11">
    <source>
        <dbReference type="Proteomes" id="UP000006322"/>
    </source>
</evidence>
<comment type="similarity">
    <text evidence="2 9">Belongs to the gluconokinase GntK/GntV family.</text>
</comment>
<dbReference type="PANTHER" id="PTHR43442:SF3">
    <property type="entry name" value="GLUCONOKINASE-RELATED"/>
    <property type="match status" value="1"/>
</dbReference>
<dbReference type="Pfam" id="PF13671">
    <property type="entry name" value="AAA_33"/>
    <property type="match status" value="1"/>
</dbReference>
<gene>
    <name evidence="10" type="ORF">GPLA_4121</name>
</gene>
<comment type="catalytic activity">
    <reaction evidence="8 9">
        <text>D-gluconate + ATP = 6-phospho-D-gluconate + ADP + H(+)</text>
        <dbReference type="Rhea" id="RHEA:19433"/>
        <dbReference type="ChEBI" id="CHEBI:15378"/>
        <dbReference type="ChEBI" id="CHEBI:18391"/>
        <dbReference type="ChEBI" id="CHEBI:30616"/>
        <dbReference type="ChEBI" id="CHEBI:58759"/>
        <dbReference type="ChEBI" id="CHEBI:456216"/>
        <dbReference type="EC" id="2.7.1.12"/>
    </reaction>
</comment>
<evidence type="ECO:0000256" key="5">
    <source>
        <dbReference type="ARBA" id="ARBA00022741"/>
    </source>
</evidence>
<evidence type="ECO:0000256" key="3">
    <source>
        <dbReference type="ARBA" id="ARBA00012054"/>
    </source>
</evidence>
<comment type="pathway">
    <text evidence="1">Carbohydrate acid metabolism.</text>
</comment>
<dbReference type="PANTHER" id="PTHR43442">
    <property type="entry name" value="GLUCONOKINASE-RELATED"/>
    <property type="match status" value="1"/>
</dbReference>
<dbReference type="STRING" id="1129793.GPLA_4121"/>
<dbReference type="SUPFAM" id="SSF52540">
    <property type="entry name" value="P-loop containing nucleoside triphosphate hydrolases"/>
    <property type="match status" value="1"/>
</dbReference>
<keyword evidence="7 9" id="KW-0067">ATP-binding</keyword>
<dbReference type="Proteomes" id="UP000006322">
    <property type="component" value="Unassembled WGS sequence"/>
</dbReference>
<evidence type="ECO:0000313" key="10">
    <source>
        <dbReference type="EMBL" id="GAC35000.1"/>
    </source>
</evidence>
<dbReference type="AlphaFoldDB" id="K7AIB6"/>
<evidence type="ECO:0000256" key="4">
    <source>
        <dbReference type="ARBA" id="ARBA00022679"/>
    </source>
</evidence>
<dbReference type="InterPro" id="IPR027417">
    <property type="entry name" value="P-loop_NTPase"/>
</dbReference>
<dbReference type="NCBIfam" id="TIGR01313">
    <property type="entry name" value="therm_gnt_kin"/>
    <property type="match status" value="1"/>
</dbReference>
<dbReference type="EC" id="2.7.1.12" evidence="3 9"/>
<evidence type="ECO:0000256" key="8">
    <source>
        <dbReference type="ARBA" id="ARBA00048090"/>
    </source>
</evidence>
<comment type="caution">
    <text evidence="10">The sequence shown here is derived from an EMBL/GenBank/DDBJ whole genome shotgun (WGS) entry which is preliminary data.</text>
</comment>
<proteinExistence type="inferred from homology"/>
<evidence type="ECO:0000256" key="2">
    <source>
        <dbReference type="ARBA" id="ARBA00008420"/>
    </source>
</evidence>
<keyword evidence="6 9" id="KW-0418">Kinase</keyword>
<dbReference type="InterPro" id="IPR006001">
    <property type="entry name" value="Therm_gnt_kin"/>
</dbReference>
<dbReference type="CDD" id="cd02021">
    <property type="entry name" value="GntK"/>
    <property type="match status" value="1"/>
</dbReference>
<evidence type="ECO:0000256" key="6">
    <source>
        <dbReference type="ARBA" id="ARBA00022777"/>
    </source>
</evidence>
<dbReference type="GO" id="GO:0046316">
    <property type="term" value="F:gluconokinase activity"/>
    <property type="evidence" value="ECO:0007669"/>
    <property type="project" value="UniProtKB-EC"/>
</dbReference>
<evidence type="ECO:0000256" key="1">
    <source>
        <dbReference type="ARBA" id="ARBA00004761"/>
    </source>
</evidence>
<dbReference type="GO" id="GO:0005975">
    <property type="term" value="P:carbohydrate metabolic process"/>
    <property type="evidence" value="ECO:0007669"/>
    <property type="project" value="InterPro"/>
</dbReference>
<accession>K7AIB6</accession>
<protein>
    <recommendedName>
        <fullName evidence="3 9">Gluconokinase</fullName>
        <ecNumber evidence="3 9">2.7.1.12</ecNumber>
    </recommendedName>
</protein>
<name>K7AIB6_9ALTE</name>
<keyword evidence="4 9" id="KW-0808">Transferase</keyword>
<dbReference type="EMBL" id="BAER01000124">
    <property type="protein sequence ID" value="GAC35000.1"/>
    <property type="molecule type" value="Genomic_DNA"/>
</dbReference>
<dbReference type="PROSITE" id="PS51257">
    <property type="entry name" value="PROKAR_LIPOPROTEIN"/>
    <property type="match status" value="1"/>
</dbReference>
<keyword evidence="11" id="KW-1185">Reference proteome</keyword>
<dbReference type="OrthoDB" id="9795716at2"/>
<dbReference type="RefSeq" id="WP_007106764.1">
    <property type="nucleotide sequence ID" value="NZ_BAER01000124.1"/>
</dbReference>
<evidence type="ECO:0000256" key="7">
    <source>
        <dbReference type="ARBA" id="ARBA00022840"/>
    </source>
</evidence>
<dbReference type="GO" id="GO:0005737">
    <property type="term" value="C:cytoplasm"/>
    <property type="evidence" value="ECO:0007669"/>
    <property type="project" value="TreeGrafter"/>
</dbReference>
<reference evidence="11" key="1">
    <citation type="journal article" date="2014" name="Environ. Microbiol.">
        <title>Comparative genomics of the marine bacterial genus Glaciecola reveals the high degree of genomic diversity and genomic characteristic for cold adaptation.</title>
        <authorList>
            <person name="Qin Q.L."/>
            <person name="Xie B.B."/>
            <person name="Yu Y."/>
            <person name="Shu Y.L."/>
            <person name="Rong J.C."/>
            <person name="Zhang Y.J."/>
            <person name="Zhao D.L."/>
            <person name="Chen X.L."/>
            <person name="Zhang X.Y."/>
            <person name="Chen B."/>
            <person name="Zhou B.C."/>
            <person name="Zhang Y.Z."/>
        </authorList>
    </citation>
    <scope>NUCLEOTIDE SEQUENCE [LARGE SCALE GENOMIC DNA]</scope>
    <source>
        <strain evidence="11">LMG 21857</strain>
    </source>
</reference>